<protein>
    <submittedName>
        <fullName evidence="2">Uncharacterized protein</fullName>
    </submittedName>
</protein>
<feature type="compositionally biased region" description="Polar residues" evidence="1">
    <location>
        <begin position="932"/>
        <end position="948"/>
    </location>
</feature>
<reference evidence="2 3" key="1">
    <citation type="submission" date="2019-09" db="EMBL/GenBank/DDBJ databases">
        <title>Consistent, comparative and evidence-based genome assembly and annotation for Cryptosporidium parvum, C. hominis and C. tyzzeri.</title>
        <authorList>
            <person name="Baptista R.P."/>
            <person name="Li Y."/>
            <person name="Sateriale A."/>
            <person name="Ansell B."/>
            <person name="Jex A."/>
            <person name="Sanders M."/>
            <person name="Brooks K."/>
            <person name="Tracey A."/>
            <person name="Berriman M."/>
            <person name="Striepen B."/>
            <person name="Cotton J.A."/>
            <person name="Kissinger J.C."/>
        </authorList>
    </citation>
    <scope>NUCLEOTIDE SEQUENCE [LARGE SCALE GENOMIC DNA]</scope>
    <source>
        <strain evidence="2 3">IOWA-ATCC</strain>
    </source>
</reference>
<gene>
    <name evidence="2" type="ORF">CPATCC_001066</name>
</gene>
<dbReference type="VEuPathDB" id="CryptoDB:CPATCC_0031760"/>
<name>A0A7S7RGC9_CRYPV</name>
<dbReference type="AlphaFoldDB" id="A0A7S7RGC9"/>
<proteinExistence type="predicted"/>
<feature type="compositionally biased region" description="Basic and acidic residues" evidence="1">
    <location>
        <begin position="424"/>
        <end position="455"/>
    </location>
</feature>
<feature type="region of interest" description="Disordered" evidence="1">
    <location>
        <begin position="1"/>
        <end position="23"/>
    </location>
</feature>
<accession>A0A7S7RGC9</accession>
<feature type="region of interest" description="Disordered" evidence="1">
    <location>
        <begin position="416"/>
        <end position="467"/>
    </location>
</feature>
<organism evidence="2 3">
    <name type="scientific">Cryptosporidium parvum</name>
    <dbReference type="NCBI Taxonomy" id="5807"/>
    <lineage>
        <taxon>Eukaryota</taxon>
        <taxon>Sar</taxon>
        <taxon>Alveolata</taxon>
        <taxon>Apicomplexa</taxon>
        <taxon>Conoidasida</taxon>
        <taxon>Coccidia</taxon>
        <taxon>Eucoccidiorida</taxon>
        <taxon>Eimeriorina</taxon>
        <taxon>Cryptosporidiidae</taxon>
        <taxon>Cryptosporidium</taxon>
    </lineage>
</organism>
<dbReference type="EMBL" id="CP044420">
    <property type="protein sequence ID" value="QOY42430.1"/>
    <property type="molecule type" value="Genomic_DNA"/>
</dbReference>
<feature type="compositionally biased region" description="Low complexity" evidence="1">
    <location>
        <begin position="1"/>
        <end position="22"/>
    </location>
</feature>
<evidence type="ECO:0000256" key="1">
    <source>
        <dbReference type="SAM" id="MobiDB-lite"/>
    </source>
</evidence>
<dbReference type="Proteomes" id="UP000593906">
    <property type="component" value="Chromosome 3"/>
</dbReference>
<feature type="region of interest" description="Disordered" evidence="1">
    <location>
        <begin position="930"/>
        <end position="951"/>
    </location>
</feature>
<evidence type="ECO:0000313" key="2">
    <source>
        <dbReference type="EMBL" id="QOY42430.1"/>
    </source>
</evidence>
<evidence type="ECO:0000313" key="3">
    <source>
        <dbReference type="Proteomes" id="UP000593906"/>
    </source>
</evidence>
<sequence length="986" mass="113422">MFKLNNINNNNNKNNNNNNNIKPQNVLRNQLTMRYSFNNDQLYSYSGGGNRGQLVPRNEMSGTVGYNNGVGFVNHQNYLEQVIKYQQVQLQQQQQQLLFTQQQYEYSLQLQYQYQLQQQLNQNRFNIQRNSHIQNQPTIMNGPVTTLPDPQTFGKAENMYSEICYSNDQRELEVLEPYEILIIPKRDNTVTVRDVSHVDLSKNKSSRYQEMEVEVEIKKGDKDIELETVRDELLSEKKINMNSDTSEEIEVNVYETRNFEEEKYSESSFDQKFNDFGYEPINNRSIEVDLKECYNCEIQDEQILESESELEEVSLNGNQGEIEIEEDSILVIKYKNNVGTDILNLMEQNIDNCVIDGNSYYYENFVRSLSFGDYSPYESQVEPNLLGFGDNCFYIVNNGPFSQSNHTSKLVEVLEDEKNEQEEKDNKDHFQETNKKEETEENIQTKKEKVQDIKSEVGSPKNSRESLEELSEKIQRFNLLLEKINKMEQMNISFKEAFLSEKWNLNSNLNSETRGLDGIKGKMEENQLEDDKSVSECSALGIVKDIYDSNPHIIYKNVEDRSFESSSERLADVEGELEQGEEHVQRYIQAINDYFAREGLLGVCESRLNTHRWERNYENAMSSLNSQFKDSSYNSDAFSESDPESAVDSIAVSEVNSDFIETKENEVMDGVANKHCEDILDIPDKFVDEYNNDLIKDEHNQEDKPPKQDLLQLEAEEIKTQEQNLIKNSRLSSPKDSKTQLFPLNPIHIENKMAATSSISRTVLVSKTKNEELSNSTKNHQKVKIPTINIPNSNDIPKKTSSSNILKKPQNDLKIKGKTLSYANPTQKNANLAGSEFNKEIIDKDDEILARLSQCRVINSKTIKLATNNNNNNLEGNKGYNIYEKSQSNVSFRPRLNTCSVPFSNSNNSSSTNNNFNQHANKRACEKMTRGPASNNLFGGKLTNNQNRPHAPVQVRKEPNLGFKSLISSGIKVNMAELMKPRIIRK</sequence>